<comment type="caution">
    <text evidence="2">The sequence shown here is derived from an EMBL/GenBank/DDBJ whole genome shotgun (WGS) entry which is preliminary data.</text>
</comment>
<proteinExistence type="predicted"/>
<feature type="compositionally biased region" description="Polar residues" evidence="1">
    <location>
        <begin position="73"/>
        <end position="94"/>
    </location>
</feature>
<feature type="region of interest" description="Disordered" evidence="1">
    <location>
        <begin position="211"/>
        <end position="237"/>
    </location>
</feature>
<reference evidence="2 3" key="1">
    <citation type="journal article" date="2021" name="Sci. Rep.">
        <title>Chromosome anchoring in Senegalese sole (Solea senegalensis) reveals sex-associated markers and genome rearrangements in flatfish.</title>
        <authorList>
            <person name="Guerrero-Cozar I."/>
            <person name="Gomez-Garrido J."/>
            <person name="Berbel C."/>
            <person name="Martinez-Blanch J.F."/>
            <person name="Alioto T."/>
            <person name="Claros M.G."/>
            <person name="Gagnaire P.A."/>
            <person name="Manchado M."/>
        </authorList>
    </citation>
    <scope>NUCLEOTIDE SEQUENCE [LARGE SCALE GENOMIC DNA]</scope>
    <source>
        <strain evidence="2">Sse05_10M</strain>
    </source>
</reference>
<organism evidence="2 3">
    <name type="scientific">Solea senegalensis</name>
    <name type="common">Senegalese sole</name>
    <dbReference type="NCBI Taxonomy" id="28829"/>
    <lineage>
        <taxon>Eukaryota</taxon>
        <taxon>Metazoa</taxon>
        <taxon>Chordata</taxon>
        <taxon>Craniata</taxon>
        <taxon>Vertebrata</taxon>
        <taxon>Euteleostomi</taxon>
        <taxon>Actinopterygii</taxon>
        <taxon>Neopterygii</taxon>
        <taxon>Teleostei</taxon>
        <taxon>Neoteleostei</taxon>
        <taxon>Acanthomorphata</taxon>
        <taxon>Carangaria</taxon>
        <taxon>Pleuronectiformes</taxon>
        <taxon>Pleuronectoidei</taxon>
        <taxon>Soleidae</taxon>
        <taxon>Solea</taxon>
    </lineage>
</organism>
<feature type="region of interest" description="Disordered" evidence="1">
    <location>
        <begin position="65"/>
        <end position="107"/>
    </location>
</feature>
<evidence type="ECO:0000256" key="1">
    <source>
        <dbReference type="SAM" id="MobiDB-lite"/>
    </source>
</evidence>
<keyword evidence="3" id="KW-1185">Reference proteome</keyword>
<gene>
    <name evidence="2" type="ORF">JOB18_013551</name>
</gene>
<accession>A0AAV6PFF0</accession>
<dbReference type="AlphaFoldDB" id="A0AAV6PFF0"/>
<dbReference type="Proteomes" id="UP000693946">
    <property type="component" value="Unassembled WGS sequence"/>
</dbReference>
<dbReference type="PANTHER" id="PTHR31025">
    <property type="entry name" value="SI:CH211-196P9.1-RELATED"/>
    <property type="match status" value="1"/>
</dbReference>
<evidence type="ECO:0000313" key="3">
    <source>
        <dbReference type="Proteomes" id="UP000693946"/>
    </source>
</evidence>
<dbReference type="PANTHER" id="PTHR31025:SF9">
    <property type="entry name" value="SI:DKEY-286J15.1"/>
    <property type="match status" value="1"/>
</dbReference>
<dbReference type="EMBL" id="JAGKHQ010001446">
    <property type="protein sequence ID" value="KAG7456401.1"/>
    <property type="molecule type" value="Genomic_DNA"/>
</dbReference>
<evidence type="ECO:0000313" key="2">
    <source>
        <dbReference type="EMBL" id="KAG7456401.1"/>
    </source>
</evidence>
<sequence>MLGVQTTIMDELDDLTVAVLNAANIDEALLHTLSRDDLRDLLPGPENFLRRKQVWALISLEDENPTLPAKGGETTSHSTRGASPISPHTSTTLVKKSPKKTLQLPSPPEYVVYTDSELEQARKHYVEMVQAGKEGECVMSKELRCRLVRNTVTSMISILRASQQGEEVRYPSKHELTAMARRLVEYYPMLQDKGNTVKHMTIYNNLHKRLQNIKSPQKRQGPTPERGQTKKRRSIDFSTIDQEEYDADSSGGSTIILHQTGSSSDDGHCSPDKDSPIVQARHYKTLQDMYKKPKPNQDAVSQILDLEFQSRRAFIDGALKEEDRPTKILDAYPCFKDLHHVMGELQRILANGNHKFIEEVKKRWEDFCTKVQFYAVWKKAMKPPMTLDATESVIALYRALPTLFPSPAAPPKKLGHASEALLHVLQPTEDPAIFLQKRSLSSPVLLFDGSCCVVAIGTPYTTFPKENLSEGLLYLMAYYYTMHLTYPKCVATLLSVIQTEILQDAIHERDATASYKRAMAEWMDFIGK</sequence>
<name>A0AAV6PFF0_SOLSE</name>
<protein>
    <submittedName>
        <fullName evidence="2">Uncharacterized protein</fullName>
    </submittedName>
</protein>